<dbReference type="EMBL" id="JBEDUW010000003">
    <property type="protein sequence ID" value="KAK9939662.1"/>
    <property type="molecule type" value="Genomic_DNA"/>
</dbReference>
<comment type="caution">
    <text evidence="2">The sequence shown here is derived from an EMBL/GenBank/DDBJ whole genome shotgun (WGS) entry which is preliminary data.</text>
</comment>
<evidence type="ECO:0000313" key="2">
    <source>
        <dbReference type="EMBL" id="KAK9939662.1"/>
    </source>
</evidence>
<feature type="domain" description="C2H2-type" evidence="1">
    <location>
        <begin position="216"/>
        <end position="236"/>
    </location>
</feature>
<sequence>MDGQQNNALQAFEEAWFDIADHVGKEFQLPNLSSPIYPIDNMVFLQDPQHHSPNIVDNSYKSETIDLSFTGNEVCLCPIMEMVSSITSYGPVVDRPQFTPTGGSIPVTSEEIGSNFIASSSFLLNGSCVQWSHVVDGPISTNKSGTGANGGSHHGPEPLQNVSYGTQIGLNGSVSVENYVGALDIDPHSSYCSSEENKAFGPTSSNTSCSGAKYRCNLCYGEFLNYSSNGGHMCSHAGAEIFERDLTSQKCLTHNSFWSSNVCGVLPP</sequence>
<accession>A0AAW1XVZ0</accession>
<organism evidence="2 3">
    <name type="scientific">Rubus argutus</name>
    <name type="common">Southern blackberry</name>
    <dbReference type="NCBI Taxonomy" id="59490"/>
    <lineage>
        <taxon>Eukaryota</taxon>
        <taxon>Viridiplantae</taxon>
        <taxon>Streptophyta</taxon>
        <taxon>Embryophyta</taxon>
        <taxon>Tracheophyta</taxon>
        <taxon>Spermatophyta</taxon>
        <taxon>Magnoliopsida</taxon>
        <taxon>eudicotyledons</taxon>
        <taxon>Gunneridae</taxon>
        <taxon>Pentapetalae</taxon>
        <taxon>rosids</taxon>
        <taxon>fabids</taxon>
        <taxon>Rosales</taxon>
        <taxon>Rosaceae</taxon>
        <taxon>Rosoideae</taxon>
        <taxon>Rosoideae incertae sedis</taxon>
        <taxon>Rubus</taxon>
    </lineage>
</organism>
<proteinExistence type="predicted"/>
<gene>
    <name evidence="2" type="ORF">M0R45_016351</name>
</gene>
<dbReference type="Proteomes" id="UP001457282">
    <property type="component" value="Unassembled WGS sequence"/>
</dbReference>
<keyword evidence="3" id="KW-1185">Reference proteome</keyword>
<protein>
    <recommendedName>
        <fullName evidence="1">C2H2-type domain-containing protein</fullName>
    </recommendedName>
</protein>
<reference evidence="2 3" key="1">
    <citation type="journal article" date="2023" name="G3 (Bethesda)">
        <title>A chromosome-length genome assembly and annotation of blackberry (Rubus argutus, cv. 'Hillquist').</title>
        <authorList>
            <person name="Bruna T."/>
            <person name="Aryal R."/>
            <person name="Dudchenko O."/>
            <person name="Sargent D.J."/>
            <person name="Mead D."/>
            <person name="Buti M."/>
            <person name="Cavallini A."/>
            <person name="Hytonen T."/>
            <person name="Andres J."/>
            <person name="Pham M."/>
            <person name="Weisz D."/>
            <person name="Mascagni F."/>
            <person name="Usai G."/>
            <person name="Natali L."/>
            <person name="Bassil N."/>
            <person name="Fernandez G.E."/>
            <person name="Lomsadze A."/>
            <person name="Armour M."/>
            <person name="Olukolu B."/>
            <person name="Poorten T."/>
            <person name="Britton C."/>
            <person name="Davik J."/>
            <person name="Ashrafi H."/>
            <person name="Aiden E.L."/>
            <person name="Borodovsky M."/>
            <person name="Worthington M."/>
        </authorList>
    </citation>
    <scope>NUCLEOTIDE SEQUENCE [LARGE SCALE GENOMIC DNA]</scope>
    <source>
        <strain evidence="2">PI 553951</strain>
    </source>
</reference>
<dbReference type="AlphaFoldDB" id="A0AAW1XVZ0"/>
<dbReference type="InterPro" id="IPR013087">
    <property type="entry name" value="Znf_C2H2_type"/>
</dbReference>
<name>A0AAW1XVZ0_RUBAR</name>
<evidence type="ECO:0000313" key="3">
    <source>
        <dbReference type="Proteomes" id="UP001457282"/>
    </source>
</evidence>
<dbReference type="PROSITE" id="PS00028">
    <property type="entry name" value="ZINC_FINGER_C2H2_1"/>
    <property type="match status" value="1"/>
</dbReference>
<evidence type="ECO:0000259" key="1">
    <source>
        <dbReference type="PROSITE" id="PS00028"/>
    </source>
</evidence>